<dbReference type="GO" id="GO:0003924">
    <property type="term" value="F:GTPase activity"/>
    <property type="evidence" value="ECO:0007669"/>
    <property type="project" value="InterPro"/>
</dbReference>
<feature type="compositionally biased region" description="Polar residues" evidence="4">
    <location>
        <begin position="1744"/>
        <end position="1758"/>
    </location>
</feature>
<keyword evidence="2" id="KW-0547">Nucleotide-binding</keyword>
<name>A0A556VY21_BAGYA</name>
<organism evidence="6 7">
    <name type="scientific">Bagarius yarrelli</name>
    <name type="common">Goonch</name>
    <name type="synonym">Bagrus yarrelli</name>
    <dbReference type="NCBI Taxonomy" id="175774"/>
    <lineage>
        <taxon>Eukaryota</taxon>
        <taxon>Metazoa</taxon>
        <taxon>Chordata</taxon>
        <taxon>Craniata</taxon>
        <taxon>Vertebrata</taxon>
        <taxon>Euteleostomi</taxon>
        <taxon>Actinopterygii</taxon>
        <taxon>Neopterygii</taxon>
        <taxon>Teleostei</taxon>
        <taxon>Ostariophysi</taxon>
        <taxon>Siluriformes</taxon>
        <taxon>Sisoridae</taxon>
        <taxon>Sisorinae</taxon>
        <taxon>Bagarius</taxon>
    </lineage>
</organism>
<feature type="compositionally biased region" description="Polar residues" evidence="4">
    <location>
        <begin position="1673"/>
        <end position="1692"/>
    </location>
</feature>
<feature type="compositionally biased region" description="Basic and acidic residues" evidence="4">
    <location>
        <begin position="21"/>
        <end position="31"/>
    </location>
</feature>
<dbReference type="InterPro" id="IPR002501">
    <property type="entry name" value="PsdUridine_synth_N"/>
</dbReference>
<dbReference type="Pfam" id="PF00071">
    <property type="entry name" value="Ras"/>
    <property type="match status" value="1"/>
</dbReference>
<feature type="compositionally biased region" description="Polar residues" evidence="4">
    <location>
        <begin position="1395"/>
        <end position="1410"/>
    </location>
</feature>
<evidence type="ECO:0000256" key="1">
    <source>
        <dbReference type="ARBA" id="ARBA00008999"/>
    </source>
</evidence>
<dbReference type="CDD" id="cd00154">
    <property type="entry name" value="Rab"/>
    <property type="match status" value="1"/>
</dbReference>
<dbReference type="PROSITE" id="PS51419">
    <property type="entry name" value="RAB"/>
    <property type="match status" value="1"/>
</dbReference>
<dbReference type="SMART" id="SM00174">
    <property type="entry name" value="RHO"/>
    <property type="match status" value="1"/>
</dbReference>
<dbReference type="PANTHER" id="PTHR13195:SF0">
    <property type="entry name" value="PSEUDOURIDYLATE SYNTHASE TRUB2, MITOCHONDRIAL"/>
    <property type="match status" value="1"/>
</dbReference>
<comment type="similarity">
    <text evidence="1">Belongs to the pseudouridine synthase TruB family.</text>
</comment>
<feature type="compositionally biased region" description="Basic residues" evidence="4">
    <location>
        <begin position="104"/>
        <end position="113"/>
    </location>
</feature>
<feature type="region of interest" description="Disordered" evidence="4">
    <location>
        <begin position="1078"/>
        <end position="1103"/>
    </location>
</feature>
<dbReference type="InterPro" id="IPR027417">
    <property type="entry name" value="P-loop_NTPase"/>
</dbReference>
<dbReference type="SUPFAM" id="SSF52540">
    <property type="entry name" value="P-loop containing nucleoside triphosphate hydrolases"/>
    <property type="match status" value="1"/>
</dbReference>
<gene>
    <name evidence="6" type="ORF">Baya_2628</name>
</gene>
<accession>A0A556VY21</accession>
<dbReference type="SMART" id="SM00175">
    <property type="entry name" value="RAB"/>
    <property type="match status" value="1"/>
</dbReference>
<dbReference type="GO" id="GO:0003723">
    <property type="term" value="F:RNA binding"/>
    <property type="evidence" value="ECO:0007669"/>
    <property type="project" value="InterPro"/>
</dbReference>
<feature type="compositionally biased region" description="Basic residues" evidence="4">
    <location>
        <begin position="1693"/>
        <end position="1706"/>
    </location>
</feature>
<proteinExistence type="inferred from homology"/>
<dbReference type="Pfam" id="PF01509">
    <property type="entry name" value="TruB_N"/>
    <property type="match status" value="1"/>
</dbReference>
<reference evidence="6 7" key="1">
    <citation type="journal article" date="2019" name="Genome Biol. Evol.">
        <title>Whole-Genome Sequencing of the Giant Devil Catfish, Bagarius yarrelli.</title>
        <authorList>
            <person name="Jiang W."/>
            <person name="Lv Y."/>
            <person name="Cheng L."/>
            <person name="Yang K."/>
            <person name="Chao B."/>
            <person name="Wang X."/>
            <person name="Li Y."/>
            <person name="Pan X."/>
            <person name="You X."/>
            <person name="Zhang Y."/>
            <person name="Yang J."/>
            <person name="Li J."/>
            <person name="Zhang X."/>
            <person name="Liu S."/>
            <person name="Sun C."/>
            <person name="Yang J."/>
            <person name="Shi Q."/>
        </authorList>
    </citation>
    <scope>NUCLEOTIDE SEQUENCE [LARGE SCALE GENOMIC DNA]</scope>
    <source>
        <strain evidence="6">JWS20170419001</strain>
        <tissue evidence="6">Muscle</tissue>
    </source>
</reference>
<feature type="region of interest" description="Disordered" evidence="4">
    <location>
        <begin position="2218"/>
        <end position="2265"/>
    </location>
</feature>
<dbReference type="GO" id="GO:0001522">
    <property type="term" value="P:pseudouridine synthesis"/>
    <property type="evidence" value="ECO:0007669"/>
    <property type="project" value="InterPro"/>
</dbReference>
<dbReference type="Gene3D" id="3.40.50.300">
    <property type="entry name" value="P-loop containing nucleotide triphosphate hydrolases"/>
    <property type="match status" value="1"/>
</dbReference>
<dbReference type="PRINTS" id="PR00449">
    <property type="entry name" value="RASTRNSFRMNG"/>
</dbReference>
<dbReference type="OrthoDB" id="9995526at2759"/>
<dbReference type="GO" id="GO:0005525">
    <property type="term" value="F:GTP binding"/>
    <property type="evidence" value="ECO:0007669"/>
    <property type="project" value="InterPro"/>
</dbReference>
<keyword evidence="3" id="KW-0175">Coiled coil</keyword>
<feature type="compositionally biased region" description="Basic and acidic residues" evidence="4">
    <location>
        <begin position="1819"/>
        <end position="1832"/>
    </location>
</feature>
<dbReference type="PROSITE" id="PS51421">
    <property type="entry name" value="RAS"/>
    <property type="match status" value="1"/>
</dbReference>
<feature type="region of interest" description="Disordered" evidence="4">
    <location>
        <begin position="1816"/>
        <end position="1836"/>
    </location>
</feature>
<feature type="compositionally biased region" description="Polar residues" evidence="4">
    <location>
        <begin position="40"/>
        <end position="58"/>
    </location>
</feature>
<dbReference type="GO" id="GO:0006396">
    <property type="term" value="P:RNA processing"/>
    <property type="evidence" value="ECO:0007669"/>
    <property type="project" value="InterPro"/>
</dbReference>
<feature type="coiled-coil region" evidence="3">
    <location>
        <begin position="1215"/>
        <end position="1242"/>
    </location>
</feature>
<dbReference type="InterPro" id="IPR001806">
    <property type="entry name" value="Small_GTPase"/>
</dbReference>
<comment type="caution">
    <text evidence="6">The sequence shown here is derived from an EMBL/GenBank/DDBJ whole genome shotgun (WGS) entry which is preliminary data.</text>
</comment>
<keyword evidence="7" id="KW-1185">Reference proteome</keyword>
<dbReference type="Proteomes" id="UP000319801">
    <property type="component" value="Unassembled WGS sequence"/>
</dbReference>
<evidence type="ECO:0000313" key="6">
    <source>
        <dbReference type="EMBL" id="TVK90547.1"/>
    </source>
</evidence>
<evidence type="ECO:0000313" key="7">
    <source>
        <dbReference type="Proteomes" id="UP000319801"/>
    </source>
</evidence>
<protein>
    <submittedName>
        <fullName evidence="6">Putative tRNA pseudouridine synthase 2</fullName>
    </submittedName>
</protein>
<dbReference type="SUPFAM" id="SSF55120">
    <property type="entry name" value="Pseudouridine synthase"/>
    <property type="match status" value="1"/>
</dbReference>
<feature type="compositionally biased region" description="Basic and acidic residues" evidence="4">
    <location>
        <begin position="1078"/>
        <end position="1093"/>
    </location>
</feature>
<dbReference type="SMART" id="SM00173">
    <property type="entry name" value="RAS"/>
    <property type="match status" value="1"/>
</dbReference>
<feature type="region of interest" description="Disordered" evidence="4">
    <location>
        <begin position="1395"/>
        <end position="1414"/>
    </location>
</feature>
<feature type="region of interest" description="Disordered" evidence="4">
    <location>
        <begin position="1673"/>
        <end position="1725"/>
    </location>
</feature>
<evidence type="ECO:0000256" key="4">
    <source>
        <dbReference type="SAM" id="MobiDB-lite"/>
    </source>
</evidence>
<sequence length="2265" mass="255260">MSGRTTRKPQKFGSSRRFKNRNRETEGRENDEGFQDPENEQYQNEKSQFPTASENESYNELLLPRSDQLDIADTKPNTSVPELSSQPQSQVFTDLSGQAEVTSKHRKMGSTRKGKRNFKFEGIYEDEPEDQVQLCEGFEQGLSENASVKGDEGQKFHKSLLACAPSQSKHGNATIVQNEDLHNNDENQHLEPALKNRHIDSSSFELNISDEKSGVTQPGSNVTLEESLKIYQTDTFSKPVASLQNIPGQASQIDTTYTPFNENSEKRQAVQMSQNNLIHNDKPSMAEHTVLKVMDTQSSLNVIVKDKQEDTKVLDSLSTKQIRQDEVTEVLSASLINEHVQGTKDSEVASVIWENVGTKANTKYDHSIEHMDEELTVQLTEDNIYTYEEEDNDKRKKFCVAVDRTDNDLAEVTATNLNLPIESDTNIISPLKLEEETSEQVISNELKFQDDSEINCYRKEKNYLPEAICLTGKGTADEEIFQKDVVMHYDEGKKCRVIETENEVENNDMQSENFIAESQLIPDETLHKETEAKTETCNLQQFPTELEAEDQMLDKAIKGTSESPDIETEVIKEKNDIKEDINAGSTESFTIGDFIDVDDNKAGMSTFIDELEMASNTQDYACTVQASIVVNDHYIDSPTSASIVHAYPTSDLVEQIPETQDMQVYCPITIPDQEQTTADGSLNIMEPEAKKNEENVSKALVTNDNISTSQGQHETAWYNSTELVKKNQECRVLGRQIEETLLVENIGAVLNTTDVAFSDVAAHLVDTENLKMQGETKLSDSAVRNEDQNIYSDLNLEHTKSLEFSCTINSDHPITSAENLTDSELSNQKFSSHLLLATEHPDFKKDDEKSTENVKRSTLPLAEREKGENLEIKWKDLENTEELRHGIITQSATSNLLNKPQSKMSEVALDIYGLPVTSEQKQTRTGEIDIPPAISPVKADPIYPVVSYEVSNAKGLTDIIEQNERPKVQTEKDSEFMHLNKQVTVPVITERESANKVNVYSTCGLVELIPETQVTLVMQKNTENFHTVLSNQNQKITEEHLENVTNRESETDQFASTSTCIQIAELKSSQVDSIKENVELGSSEKRRNTDLSRKRLKGKIPGSDEKNKFEVIKDNENIQEQNTEQNSTMIGVIKEDIKEEINDGLTESFTQKDIKTVQSQQHVLCDLSSQNTDHGLTTIEHPSPATEHVDNINADIQPKNQSKKKKKFGSTRRPYGKHQLTAEAEEEELKDMENIKENKHQIIPQATPLNLHTEKQITTSEVTPDIQNSSVTITKQQIITTEVETGTENDSSPRILSVESDQSRKVVLDTAINAEGLTKIMEQNEKAEMNEEKNDMPLHLNKLKMAPVITKTQDDTFKEHVKMPSDKSLNNECVNDFNIHSTYENVDNRNAEIHTQTQTKKGSKFGSTRRLQGRHETTAEIVEEEWKDLENTEKTHSIDESKFDMPFVLEQYHTKTEKLQENPKNTESKPDQCEITCPVVHIQELKIARGDLATKNLGDSTHGKRKKIGSTRKSLRVMKEKENIQEQTTKESTPNSETFGAEKETLNLSADISHQSKQMHFETLNIEDEDEKMRPTSLKQNEVEAWQKTTDFAGENNLECLQLIAKEDICNPESNFCPTTTSRQENEPHIHHKLDQSVDFLHNKIELQPNKSMVNTPAVNPDILEMPESISEGSLQHLSSQNSQTHIEPSSQARRRKMGSSRKMSKNKNANVTNDEPTIDARTVEDTVIAESTKEIEECVELSQINESSAQDTEQLSEGRQKFGSRCTTKESSGSVANKDGLDEYKREKDIQVTEGELKVSDTGYILEPKSTLISPEVSEPRTGTEEVKKSTEGSNVSLDSIRKTMSSAGSTGERQIIDYEQCVDTFVHTVTFGNRTVKLYVWDTAGQERYHSITRQVFHKAHGLLLMYDITSTQSFHAVRDWISQVQQNAAPDVILMLLGNKNDCAHREVLLQDGEHLSNNYVHASSTRLFSKLDGLFAVYKPQGVHWKHVRDTIETNLLKAVNSCPAAPPRTKVQFQLLPSGDSSSSSQLTVAKSNLPALSDHPLVTGPRFHKIRVGVGHRLDAFSSGVLDHVTNDKLERVLAMIQGANQKALITYSQVDLSTQEAYELAVKGLLRPQDKSPPILTGLRCLCFEPPKFTLEVQCVNETQRFLRKLVHEVGLELRTNAVCTKVRRTRDGPFKIEDALIRHYWTADDIIPAIANFRRTTRKIRKNDIHRQAAKPSNFTIETPSQTKTSSFQLESVGQEKDLLSPPSETPVDTRQF</sequence>
<dbReference type="PROSITE" id="PS50007">
    <property type="entry name" value="PIPLC_X_DOMAIN"/>
    <property type="match status" value="1"/>
</dbReference>
<dbReference type="EMBL" id="VCAZ01000007">
    <property type="protein sequence ID" value="TVK90547.1"/>
    <property type="molecule type" value="Genomic_DNA"/>
</dbReference>
<feature type="domain" description="Pseudouridine synthase II N-terminal" evidence="5">
    <location>
        <begin position="2073"/>
        <end position="2150"/>
    </location>
</feature>
<dbReference type="InterPro" id="IPR020103">
    <property type="entry name" value="PsdUridine_synth_cat_dom_sf"/>
</dbReference>
<evidence type="ECO:0000256" key="2">
    <source>
        <dbReference type="ARBA" id="ARBA00022741"/>
    </source>
</evidence>
<feature type="compositionally biased region" description="Polar residues" evidence="4">
    <location>
        <begin position="2223"/>
        <end position="2244"/>
    </location>
</feature>
<dbReference type="GO" id="GO:0009982">
    <property type="term" value="F:pseudouridine synthase activity"/>
    <property type="evidence" value="ECO:0007669"/>
    <property type="project" value="InterPro"/>
</dbReference>
<feature type="compositionally biased region" description="Polar residues" evidence="4">
    <location>
        <begin position="75"/>
        <end position="101"/>
    </location>
</feature>
<dbReference type="PANTHER" id="PTHR13195">
    <property type="entry name" value="PSEUDOURIDINE SYNTHASE-RELATED"/>
    <property type="match status" value="1"/>
</dbReference>
<feature type="region of interest" description="Disordered" evidence="4">
    <location>
        <begin position="1744"/>
        <end position="1780"/>
    </location>
</feature>
<feature type="compositionally biased region" description="Polar residues" evidence="4">
    <location>
        <begin position="1766"/>
        <end position="1776"/>
    </location>
</feature>
<evidence type="ECO:0000256" key="3">
    <source>
        <dbReference type="SAM" id="Coils"/>
    </source>
</evidence>
<feature type="region of interest" description="Disordered" evidence="4">
    <location>
        <begin position="1"/>
        <end position="113"/>
    </location>
</feature>
<evidence type="ECO:0000259" key="5">
    <source>
        <dbReference type="Pfam" id="PF01509"/>
    </source>
</evidence>
<feature type="compositionally biased region" description="Basic residues" evidence="4">
    <location>
        <begin position="1"/>
        <end position="20"/>
    </location>
</feature>
<dbReference type="Gene3D" id="3.30.2350.10">
    <property type="entry name" value="Pseudouridine synthase"/>
    <property type="match status" value="1"/>
</dbReference>
<dbReference type="InterPro" id="IPR039048">
    <property type="entry name" value="Trub2"/>
</dbReference>